<evidence type="ECO:0000259" key="1">
    <source>
        <dbReference type="Pfam" id="PF07005"/>
    </source>
</evidence>
<dbReference type="eggNOG" id="arCOG08629">
    <property type="taxonomic scope" value="Archaea"/>
</dbReference>
<organism evidence="2 3">
    <name type="scientific">Caldivirga maquilingensis (strain ATCC 700844 / DSM 13496 / JCM 10307 / IC-167)</name>
    <dbReference type="NCBI Taxonomy" id="397948"/>
    <lineage>
        <taxon>Archaea</taxon>
        <taxon>Thermoproteota</taxon>
        <taxon>Thermoprotei</taxon>
        <taxon>Thermoproteales</taxon>
        <taxon>Thermoproteaceae</taxon>
        <taxon>Caldivirga</taxon>
    </lineage>
</organism>
<dbReference type="Proteomes" id="UP000001137">
    <property type="component" value="Chromosome"/>
</dbReference>
<gene>
    <name evidence="2" type="ordered locus">Cmaq_0918</name>
</gene>
<protein>
    <recommendedName>
        <fullName evidence="1">Four-carbon acid sugar kinase N-terminal domain-containing protein</fullName>
    </recommendedName>
</protein>
<dbReference type="STRING" id="397948.Cmaq_0918"/>
<evidence type="ECO:0000313" key="3">
    <source>
        <dbReference type="Proteomes" id="UP000001137"/>
    </source>
</evidence>
<dbReference type="RefSeq" id="WP_012185970.1">
    <property type="nucleotide sequence ID" value="NC_009954.1"/>
</dbReference>
<dbReference type="InterPro" id="IPR042213">
    <property type="entry name" value="NBD_C_sf"/>
</dbReference>
<dbReference type="Gene3D" id="3.40.50.10840">
    <property type="entry name" value="Putative sugar-binding, N-terminal domain"/>
    <property type="match status" value="1"/>
</dbReference>
<dbReference type="Gene3D" id="3.40.980.20">
    <property type="entry name" value="Four-carbon acid sugar kinase, nucleotide binding domain"/>
    <property type="match status" value="1"/>
</dbReference>
<proteinExistence type="predicted"/>
<dbReference type="Pfam" id="PF07005">
    <property type="entry name" value="SBD_N"/>
    <property type="match status" value="1"/>
</dbReference>
<dbReference type="InterPro" id="IPR037051">
    <property type="entry name" value="4-carb_acid_sugar_kinase_N_sf"/>
</dbReference>
<dbReference type="OrthoDB" id="29123at2157"/>
<evidence type="ECO:0000313" key="2">
    <source>
        <dbReference type="EMBL" id="ABW01751.1"/>
    </source>
</evidence>
<feature type="domain" description="Four-carbon acid sugar kinase N-terminal" evidence="1">
    <location>
        <begin position="5"/>
        <end position="124"/>
    </location>
</feature>
<dbReference type="AlphaFoldDB" id="A8MD95"/>
<dbReference type="HOGENOM" id="CLU_743190_0_0_2"/>
<name>A8MD95_CALMQ</name>
<dbReference type="SUPFAM" id="SSF142764">
    <property type="entry name" value="YgbK-like"/>
    <property type="match status" value="1"/>
</dbReference>
<accession>A8MD95</accession>
<dbReference type="GeneID" id="5708752"/>
<sequence>MVRFMVISDDLTGANGVAGMMSKHCSVIVINHRLIKLIPGDAECVVVNTESRLIEPDIAESRVKSVISYAEYNGFIIGKRIDSALRGNIGPELRPLLKRTMVITDTIPEYGRFTEGGFTILGDSKVSILERLGGIRAMVTSIRGLKANASNLKGVVIVDSRTMSDIAEIAQVIHDNGFTAVDPGPLNAQVAGLYVKGKLSKHTINRVERVCFIIGSTHENTIRQIERAKRNGIRVINIRDSTDLSSYDNVIISFDLMKDKDYLNEDFIKQAAQFDALVVSGGETANLLINVSKANYLESIGEVMPLVGVGLIRGGLLDGKIIVTKGGIIGGEDTYLIIRDYLRRLPNVIEKNETT</sequence>
<keyword evidence="3" id="KW-1185">Reference proteome</keyword>
<dbReference type="EMBL" id="CP000852">
    <property type="protein sequence ID" value="ABW01751.1"/>
    <property type="molecule type" value="Genomic_DNA"/>
</dbReference>
<reference evidence="2 3" key="1">
    <citation type="submission" date="2007-10" db="EMBL/GenBank/DDBJ databases">
        <title>Complete sequence of Caldivirga maquilingensis IC-167.</title>
        <authorList>
            <consortium name="US DOE Joint Genome Institute"/>
            <person name="Copeland A."/>
            <person name="Lucas S."/>
            <person name="Lapidus A."/>
            <person name="Barry K."/>
            <person name="Glavina del Rio T."/>
            <person name="Dalin E."/>
            <person name="Tice H."/>
            <person name="Pitluck S."/>
            <person name="Saunders E."/>
            <person name="Brettin T."/>
            <person name="Bruce D."/>
            <person name="Detter J.C."/>
            <person name="Han C."/>
            <person name="Schmutz J."/>
            <person name="Larimer F."/>
            <person name="Land M."/>
            <person name="Hauser L."/>
            <person name="Kyrpides N."/>
            <person name="Ivanova N."/>
            <person name="Biddle J.F."/>
            <person name="Zhang Z."/>
            <person name="Fitz-Gibbon S.T."/>
            <person name="Lowe T.M."/>
            <person name="Saltikov C."/>
            <person name="House C.H."/>
            <person name="Richardson P."/>
        </authorList>
    </citation>
    <scope>NUCLEOTIDE SEQUENCE [LARGE SCALE GENOMIC DNA]</scope>
    <source>
        <strain evidence="3">ATCC 700844 / DSM 13496 / JCM 10307 / IC-167</strain>
    </source>
</reference>
<dbReference type="KEGG" id="cma:Cmaq_0918"/>
<dbReference type="InterPro" id="IPR010737">
    <property type="entry name" value="4-carb_acid_sugar_kinase_N"/>
</dbReference>